<sequence length="276" mass="29146">MHGNSKIEQDLTPTSGADRSVETPSNDRSKRARRTTRRAVLSSTPFRIALATAVATGLGVVAVVETRSAGEPAPSVRAGVAERAEVVERQPASRASERAPLPPSPSATPAPSAKPSTAQPVKKKKKPLPPARPRPVAGLDQAQMDNAHTIVQVGRRLGVSKRGLVIAVATAMQESNLYNLASDVLPESLDYPHQGTGSDHDSVGLFQQRPSSGWGAVADLMRPSYAAQQFFEALLAVPGWEDLAVTVAAQTVQVSAFPDAYAKHEGRATIIVEALT</sequence>
<evidence type="ECO:0000313" key="2">
    <source>
        <dbReference type="EMBL" id="MFC4109282.1"/>
    </source>
</evidence>
<dbReference type="EMBL" id="JBHSBN010000022">
    <property type="protein sequence ID" value="MFC4109282.1"/>
    <property type="molecule type" value="Genomic_DNA"/>
</dbReference>
<feature type="region of interest" description="Disordered" evidence="1">
    <location>
        <begin position="1"/>
        <end position="39"/>
    </location>
</feature>
<organism evidence="2 3">
    <name type="scientific">Micromonospora zhanjiangensis</name>
    <dbReference type="NCBI Taxonomy" id="1522057"/>
    <lineage>
        <taxon>Bacteria</taxon>
        <taxon>Bacillati</taxon>
        <taxon>Actinomycetota</taxon>
        <taxon>Actinomycetes</taxon>
        <taxon>Micromonosporales</taxon>
        <taxon>Micromonosporaceae</taxon>
        <taxon>Micromonospora</taxon>
    </lineage>
</organism>
<feature type="compositionally biased region" description="Basic and acidic residues" evidence="1">
    <location>
        <begin position="19"/>
        <end position="29"/>
    </location>
</feature>
<feature type="compositionally biased region" description="Low complexity" evidence="1">
    <location>
        <begin position="109"/>
        <end position="120"/>
    </location>
</feature>
<proteinExistence type="predicted"/>
<feature type="region of interest" description="Disordered" evidence="1">
    <location>
        <begin position="69"/>
        <end position="143"/>
    </location>
</feature>
<evidence type="ECO:0000313" key="3">
    <source>
        <dbReference type="Proteomes" id="UP001595868"/>
    </source>
</evidence>
<evidence type="ECO:0008006" key="4">
    <source>
        <dbReference type="Google" id="ProtNLM"/>
    </source>
</evidence>
<dbReference type="Proteomes" id="UP001595868">
    <property type="component" value="Unassembled WGS sequence"/>
</dbReference>
<accession>A0ABV8KTP1</accession>
<dbReference type="RefSeq" id="WP_377550480.1">
    <property type="nucleotide sequence ID" value="NZ_JBHSBN010000022.1"/>
</dbReference>
<name>A0ABV8KTP1_9ACTN</name>
<protein>
    <recommendedName>
        <fullName evidence="4">Peptidase M23</fullName>
    </recommendedName>
</protein>
<gene>
    <name evidence="2" type="ORF">ACFOX0_25550</name>
</gene>
<comment type="caution">
    <text evidence="2">The sequence shown here is derived from an EMBL/GenBank/DDBJ whole genome shotgun (WGS) entry which is preliminary data.</text>
</comment>
<evidence type="ECO:0000256" key="1">
    <source>
        <dbReference type="SAM" id="MobiDB-lite"/>
    </source>
</evidence>
<keyword evidence="3" id="KW-1185">Reference proteome</keyword>
<reference evidence="3" key="1">
    <citation type="journal article" date="2019" name="Int. J. Syst. Evol. Microbiol.">
        <title>The Global Catalogue of Microorganisms (GCM) 10K type strain sequencing project: providing services to taxonomists for standard genome sequencing and annotation.</title>
        <authorList>
            <consortium name="The Broad Institute Genomics Platform"/>
            <consortium name="The Broad Institute Genome Sequencing Center for Infectious Disease"/>
            <person name="Wu L."/>
            <person name="Ma J."/>
        </authorList>
    </citation>
    <scope>NUCLEOTIDE SEQUENCE [LARGE SCALE GENOMIC DNA]</scope>
    <source>
        <strain evidence="3">2902at01</strain>
    </source>
</reference>